<gene>
    <name evidence="2" type="ORF">AACH00_17525</name>
</gene>
<dbReference type="EMBL" id="JBBUTI010000014">
    <property type="protein sequence ID" value="MEK8048157.1"/>
    <property type="molecule type" value="Genomic_DNA"/>
</dbReference>
<sequence>MKVWNLRCGQGHGFEGWFGSEADYQSQIERGLLSCPLCGDLQVQRLPSAPRLNLSGSRDRQEASSGPQQPARSGAAVVAPGRDRPTGPPDAQHNTPPGRSGTPQPGAITPPNFDAMSEALQTRLLEAVREVLAKTEDVGEQFADEARRIHYGDAEERGIRGQATADQRAELADEGIDVFTLPVPDLLKGPTH</sequence>
<dbReference type="RefSeq" id="WP_341400469.1">
    <property type="nucleotide sequence ID" value="NZ_JBBUTI010000014.1"/>
</dbReference>
<dbReference type="Pfam" id="PF06676">
    <property type="entry name" value="DUF1178"/>
    <property type="match status" value="1"/>
</dbReference>
<evidence type="ECO:0000256" key="1">
    <source>
        <dbReference type="SAM" id="MobiDB-lite"/>
    </source>
</evidence>
<evidence type="ECO:0000313" key="2">
    <source>
        <dbReference type="EMBL" id="MEK8048157.1"/>
    </source>
</evidence>
<proteinExistence type="predicted"/>
<keyword evidence="3" id="KW-1185">Reference proteome</keyword>
<dbReference type="InterPro" id="IPR009562">
    <property type="entry name" value="DUF1178"/>
</dbReference>
<accession>A0ABU9CCH1</accession>
<feature type="compositionally biased region" description="Polar residues" evidence="1">
    <location>
        <begin position="92"/>
        <end position="103"/>
    </location>
</feature>
<name>A0ABU9CCH1_9BURK</name>
<feature type="region of interest" description="Disordered" evidence="1">
    <location>
        <begin position="51"/>
        <end position="113"/>
    </location>
</feature>
<dbReference type="Proteomes" id="UP001379945">
    <property type="component" value="Unassembled WGS sequence"/>
</dbReference>
<comment type="caution">
    <text evidence="2">The sequence shown here is derived from an EMBL/GenBank/DDBJ whole genome shotgun (WGS) entry which is preliminary data.</text>
</comment>
<protein>
    <submittedName>
        <fullName evidence="2">DUF1178 family protein</fullName>
    </submittedName>
</protein>
<dbReference type="PIRSF" id="PIRSF032131">
    <property type="entry name" value="UCP032131"/>
    <property type="match status" value="1"/>
</dbReference>
<reference evidence="2 3" key="1">
    <citation type="submission" date="2024-04" db="EMBL/GenBank/DDBJ databases">
        <title>Novel species of the genus Ideonella isolated from streams.</title>
        <authorList>
            <person name="Lu H."/>
        </authorList>
    </citation>
    <scope>NUCLEOTIDE SEQUENCE [LARGE SCALE GENOMIC DNA]</scope>
    <source>
        <strain evidence="2 3">LYT19W</strain>
    </source>
</reference>
<evidence type="ECO:0000313" key="3">
    <source>
        <dbReference type="Proteomes" id="UP001379945"/>
    </source>
</evidence>
<organism evidence="2 3">
    <name type="scientific">Ideonella margarita</name>
    <dbReference type="NCBI Taxonomy" id="2984191"/>
    <lineage>
        <taxon>Bacteria</taxon>
        <taxon>Pseudomonadati</taxon>
        <taxon>Pseudomonadota</taxon>
        <taxon>Betaproteobacteria</taxon>
        <taxon>Burkholderiales</taxon>
        <taxon>Sphaerotilaceae</taxon>
        <taxon>Ideonella</taxon>
    </lineage>
</organism>